<evidence type="ECO:0000313" key="2">
    <source>
        <dbReference type="Proteomes" id="UP000887013"/>
    </source>
</evidence>
<evidence type="ECO:0000313" key="1">
    <source>
        <dbReference type="EMBL" id="GFT15920.1"/>
    </source>
</evidence>
<proteinExistence type="predicted"/>
<reference evidence="1" key="1">
    <citation type="submission" date="2020-08" db="EMBL/GenBank/DDBJ databases">
        <title>Multicomponent nature underlies the extraordinary mechanical properties of spider dragline silk.</title>
        <authorList>
            <person name="Kono N."/>
            <person name="Nakamura H."/>
            <person name="Mori M."/>
            <person name="Yoshida Y."/>
            <person name="Ohtoshi R."/>
            <person name="Malay A.D."/>
            <person name="Moran D.A.P."/>
            <person name="Tomita M."/>
            <person name="Numata K."/>
            <person name="Arakawa K."/>
        </authorList>
    </citation>
    <scope>NUCLEOTIDE SEQUENCE</scope>
</reference>
<dbReference type="EMBL" id="BMAW01009837">
    <property type="protein sequence ID" value="GFT15920.1"/>
    <property type="molecule type" value="Genomic_DNA"/>
</dbReference>
<gene>
    <name evidence="1" type="ORF">NPIL_371061</name>
</gene>
<protein>
    <submittedName>
        <fullName evidence="1">Uncharacterized protein</fullName>
    </submittedName>
</protein>
<sequence length="105" mass="12573">MLNCLFYTKAKDRKLFILLTHIENKYLVSEDSFKDTFQESNLREDRMLNSSFIKIVSECEDLDTITSLREVLCYWTNEIVRIPTHHWMQFLKCQARRMCSNGDGR</sequence>
<keyword evidence="2" id="KW-1185">Reference proteome</keyword>
<organism evidence="1 2">
    <name type="scientific">Nephila pilipes</name>
    <name type="common">Giant wood spider</name>
    <name type="synonym">Nephila maculata</name>
    <dbReference type="NCBI Taxonomy" id="299642"/>
    <lineage>
        <taxon>Eukaryota</taxon>
        <taxon>Metazoa</taxon>
        <taxon>Ecdysozoa</taxon>
        <taxon>Arthropoda</taxon>
        <taxon>Chelicerata</taxon>
        <taxon>Arachnida</taxon>
        <taxon>Araneae</taxon>
        <taxon>Araneomorphae</taxon>
        <taxon>Entelegynae</taxon>
        <taxon>Araneoidea</taxon>
        <taxon>Nephilidae</taxon>
        <taxon>Nephila</taxon>
    </lineage>
</organism>
<name>A0A8X6NJ04_NEPPI</name>
<dbReference type="Proteomes" id="UP000887013">
    <property type="component" value="Unassembled WGS sequence"/>
</dbReference>
<dbReference type="AlphaFoldDB" id="A0A8X6NJ04"/>
<accession>A0A8X6NJ04</accession>
<comment type="caution">
    <text evidence="1">The sequence shown here is derived from an EMBL/GenBank/DDBJ whole genome shotgun (WGS) entry which is preliminary data.</text>
</comment>